<dbReference type="Gene3D" id="1.10.10.10">
    <property type="entry name" value="Winged helix-like DNA-binding domain superfamily/Winged helix DNA-binding domain"/>
    <property type="match status" value="1"/>
</dbReference>
<reference evidence="4 5" key="1">
    <citation type="submission" date="2014-08" db="EMBL/GenBank/DDBJ databases">
        <title>Genomic and Phenotypic Diversity of Colwellia psychrerythraea strains from Disparate Marine Basins.</title>
        <authorList>
            <person name="Techtmann S.M."/>
            <person name="Stelling S.C."/>
            <person name="Utturkar S.M."/>
            <person name="Alshibli N."/>
            <person name="Harris A."/>
            <person name="Brown S.D."/>
            <person name="Hazen T.C."/>
        </authorList>
    </citation>
    <scope>NUCLEOTIDE SEQUENCE [LARGE SCALE GENOMIC DNA]</scope>
    <source>
        <strain evidence="4 5">GAB14E</strain>
    </source>
</reference>
<dbReference type="PATRIC" id="fig|28229.3.peg.767"/>
<accession>A0A099L168</accession>
<dbReference type="NCBIfam" id="TIGR00732">
    <property type="entry name" value="dprA"/>
    <property type="match status" value="1"/>
</dbReference>
<dbReference type="PANTHER" id="PTHR43022:SF1">
    <property type="entry name" value="PROTEIN SMF"/>
    <property type="match status" value="1"/>
</dbReference>
<dbReference type="Proteomes" id="UP000029868">
    <property type="component" value="Unassembled WGS sequence"/>
</dbReference>
<dbReference type="EMBL" id="JQEC01000006">
    <property type="protein sequence ID" value="KGJ96724.1"/>
    <property type="molecule type" value="Genomic_DNA"/>
</dbReference>
<dbReference type="Gene3D" id="3.40.50.450">
    <property type="match status" value="1"/>
</dbReference>
<name>A0A099L168_COLPS</name>
<dbReference type="OrthoDB" id="9785707at2"/>
<feature type="domain" description="Smf/DprA SLOG" evidence="2">
    <location>
        <begin position="84"/>
        <end position="293"/>
    </location>
</feature>
<dbReference type="InterPro" id="IPR057666">
    <property type="entry name" value="DrpA_SLOG"/>
</dbReference>
<dbReference type="RefSeq" id="WP_033080914.1">
    <property type="nucleotide sequence ID" value="NZ_JQEC01000006.1"/>
</dbReference>
<evidence type="ECO:0000259" key="3">
    <source>
        <dbReference type="Pfam" id="PF17782"/>
    </source>
</evidence>
<protein>
    <submittedName>
        <fullName evidence="4">DNA protecting protein DprA</fullName>
    </submittedName>
</protein>
<dbReference type="InterPro" id="IPR036388">
    <property type="entry name" value="WH-like_DNA-bd_sf"/>
</dbReference>
<sequence length="383" mass="41561">MINRSKSNVDYWLALRLVPRLAIHKKRALVETFGLTALFSFNSQPSVLTSANGLSAKQLSYFYRPNWQYITQIIHASSICNSDIVCFDDMRYPQLLKQIYDPPLVLFIQGNSSLLNAPQLAVVGSRSASAGGRDTAFSLCEQLAQQNIVITSGLALGIDAAAHRGALNEDTGTIAVVATGLDQVYPARHLSLAQQIIASGGAVISEFLPGTPARAGHFPKRNRLISGLSLGVLVVEAELKSGSLITARCALEQNREVFAIPSSIKNQQAKGCHWLIKQGAKLVEQCADIIEEFAFAEQPSLHLNSKEQLLMPVVQDTNRGVDEKNQKGLCNDALLASVGFEITPVDKVVLRSELPVEEVLTRLTMLELSGLVTAVPGGYIRTQ</sequence>
<dbReference type="AlphaFoldDB" id="A0A099L168"/>
<comment type="similarity">
    <text evidence="1">Belongs to the DprA/Smf family.</text>
</comment>
<feature type="domain" description="DprA winged helix" evidence="3">
    <location>
        <begin position="332"/>
        <end position="378"/>
    </location>
</feature>
<dbReference type="SUPFAM" id="SSF102405">
    <property type="entry name" value="MCP/YpsA-like"/>
    <property type="match status" value="1"/>
</dbReference>
<organism evidence="4 5">
    <name type="scientific">Colwellia psychrerythraea</name>
    <name type="common">Vibrio psychroerythus</name>
    <dbReference type="NCBI Taxonomy" id="28229"/>
    <lineage>
        <taxon>Bacteria</taxon>
        <taxon>Pseudomonadati</taxon>
        <taxon>Pseudomonadota</taxon>
        <taxon>Gammaproteobacteria</taxon>
        <taxon>Alteromonadales</taxon>
        <taxon>Colwelliaceae</taxon>
        <taxon>Colwellia</taxon>
    </lineage>
</organism>
<dbReference type="PANTHER" id="PTHR43022">
    <property type="entry name" value="PROTEIN SMF"/>
    <property type="match status" value="1"/>
</dbReference>
<comment type="caution">
    <text evidence="4">The sequence shown here is derived from an EMBL/GenBank/DDBJ whole genome shotgun (WGS) entry which is preliminary data.</text>
</comment>
<dbReference type="GO" id="GO:0009294">
    <property type="term" value="P:DNA-mediated transformation"/>
    <property type="evidence" value="ECO:0007669"/>
    <property type="project" value="InterPro"/>
</dbReference>
<dbReference type="InterPro" id="IPR003488">
    <property type="entry name" value="DprA"/>
</dbReference>
<gene>
    <name evidence="4" type="ORF">GAB14E_1600</name>
</gene>
<dbReference type="InterPro" id="IPR041614">
    <property type="entry name" value="DprA_WH"/>
</dbReference>
<dbReference type="Pfam" id="PF17782">
    <property type="entry name" value="WHD_DprA"/>
    <property type="match status" value="1"/>
</dbReference>
<evidence type="ECO:0000259" key="2">
    <source>
        <dbReference type="Pfam" id="PF02481"/>
    </source>
</evidence>
<evidence type="ECO:0000313" key="4">
    <source>
        <dbReference type="EMBL" id="KGJ96724.1"/>
    </source>
</evidence>
<evidence type="ECO:0000313" key="5">
    <source>
        <dbReference type="Proteomes" id="UP000029868"/>
    </source>
</evidence>
<dbReference type="Pfam" id="PF02481">
    <property type="entry name" value="DNA_processg_A"/>
    <property type="match status" value="1"/>
</dbReference>
<evidence type="ECO:0000256" key="1">
    <source>
        <dbReference type="ARBA" id="ARBA00006525"/>
    </source>
</evidence>
<proteinExistence type="inferred from homology"/>